<name>A0ABD1Z086_9MARC</name>
<dbReference type="EMBL" id="JBHFFA010000003">
    <property type="protein sequence ID" value="KAL2636455.1"/>
    <property type="molecule type" value="Genomic_DNA"/>
</dbReference>
<accession>A0ABD1Z086</accession>
<evidence type="ECO:0000313" key="3">
    <source>
        <dbReference type="Proteomes" id="UP001605036"/>
    </source>
</evidence>
<proteinExistence type="predicted"/>
<feature type="compositionally biased region" description="Polar residues" evidence="1">
    <location>
        <begin position="9"/>
        <end position="19"/>
    </location>
</feature>
<keyword evidence="3" id="KW-1185">Reference proteome</keyword>
<organism evidence="2 3">
    <name type="scientific">Riccia fluitans</name>
    <dbReference type="NCBI Taxonomy" id="41844"/>
    <lineage>
        <taxon>Eukaryota</taxon>
        <taxon>Viridiplantae</taxon>
        <taxon>Streptophyta</taxon>
        <taxon>Embryophyta</taxon>
        <taxon>Marchantiophyta</taxon>
        <taxon>Marchantiopsida</taxon>
        <taxon>Marchantiidae</taxon>
        <taxon>Marchantiales</taxon>
        <taxon>Ricciaceae</taxon>
        <taxon>Riccia</taxon>
    </lineage>
</organism>
<evidence type="ECO:0000313" key="2">
    <source>
        <dbReference type="EMBL" id="KAL2636455.1"/>
    </source>
</evidence>
<gene>
    <name evidence="2" type="ORF">R1flu_007934</name>
</gene>
<comment type="caution">
    <text evidence="2">The sequence shown here is derived from an EMBL/GenBank/DDBJ whole genome shotgun (WGS) entry which is preliminary data.</text>
</comment>
<dbReference type="AlphaFoldDB" id="A0ABD1Z086"/>
<feature type="region of interest" description="Disordered" evidence="1">
    <location>
        <begin position="1"/>
        <end position="25"/>
    </location>
</feature>
<protein>
    <submittedName>
        <fullName evidence="2">Uncharacterized protein</fullName>
    </submittedName>
</protein>
<dbReference type="Proteomes" id="UP001605036">
    <property type="component" value="Unassembled WGS sequence"/>
</dbReference>
<reference evidence="2 3" key="1">
    <citation type="submission" date="2024-09" db="EMBL/GenBank/DDBJ databases">
        <title>Chromosome-scale assembly of Riccia fluitans.</title>
        <authorList>
            <person name="Paukszto L."/>
            <person name="Sawicki J."/>
            <person name="Karawczyk K."/>
            <person name="Piernik-Szablinska J."/>
            <person name="Szczecinska M."/>
            <person name="Mazdziarz M."/>
        </authorList>
    </citation>
    <scope>NUCLEOTIDE SEQUENCE [LARGE SCALE GENOMIC DNA]</scope>
    <source>
        <strain evidence="2">Rf_01</strain>
        <tissue evidence="2">Aerial parts of the thallus</tissue>
    </source>
</reference>
<evidence type="ECO:0000256" key="1">
    <source>
        <dbReference type="SAM" id="MobiDB-lite"/>
    </source>
</evidence>
<sequence>MADVEHGDSSNVMDSQEACQTAGRITGQAAGDNEYRISQPVFSPVPSQDSSGVVNLDVMREFLLLGALMLQQSMWEMCEFLLDPIGFRVH</sequence>